<protein>
    <submittedName>
        <fullName evidence="4">Cobalamin biosynthesis protein CbiG</fullName>
    </submittedName>
</protein>
<accession>A0A848BRN4</accession>
<dbReference type="Gene3D" id="3.30.420.180">
    <property type="entry name" value="CobE/GbiG C-terminal domain"/>
    <property type="match status" value="1"/>
</dbReference>
<dbReference type="Pfam" id="PF01890">
    <property type="entry name" value="CbiG_C"/>
    <property type="match status" value="1"/>
</dbReference>
<evidence type="ECO:0000259" key="2">
    <source>
        <dbReference type="Pfam" id="PF11760"/>
    </source>
</evidence>
<feature type="domain" description="CobE/GbiG C-terminal" evidence="1">
    <location>
        <begin position="220"/>
        <end position="339"/>
    </location>
</feature>
<dbReference type="RefSeq" id="WP_075582385.1">
    <property type="nucleotide sequence ID" value="NZ_JABAFG010000018.1"/>
</dbReference>
<dbReference type="InterPro" id="IPR021745">
    <property type="entry name" value="CbiG_mid"/>
</dbReference>
<evidence type="ECO:0000259" key="3">
    <source>
        <dbReference type="Pfam" id="PF11761"/>
    </source>
</evidence>
<dbReference type="PANTHER" id="PTHR37477">
    <property type="entry name" value="COBALT-PRECORRIN-5A HYDROLASE"/>
    <property type="match status" value="1"/>
</dbReference>
<dbReference type="SUPFAM" id="SSF159664">
    <property type="entry name" value="CobE/GbiG C-terminal domain-like"/>
    <property type="match status" value="1"/>
</dbReference>
<dbReference type="Pfam" id="PF11761">
    <property type="entry name" value="CbiG_mid"/>
    <property type="match status" value="1"/>
</dbReference>
<dbReference type="GO" id="GO:0009236">
    <property type="term" value="P:cobalamin biosynthetic process"/>
    <property type="evidence" value="ECO:0007669"/>
    <property type="project" value="InterPro"/>
</dbReference>
<evidence type="ECO:0000313" key="4">
    <source>
        <dbReference type="EMBL" id="NME29031.1"/>
    </source>
</evidence>
<reference evidence="4 5" key="1">
    <citation type="submission" date="2020-04" db="EMBL/GenBank/DDBJ databases">
        <authorList>
            <person name="Hitch T.C.A."/>
            <person name="Wylensek D."/>
            <person name="Clavel T."/>
        </authorList>
    </citation>
    <scope>NUCLEOTIDE SEQUENCE [LARGE SCALE GENOMIC DNA]</scope>
    <source>
        <strain evidence="4 5">Oil-RF-744-FAT-WT-6-1</strain>
    </source>
</reference>
<dbReference type="PANTHER" id="PTHR37477:SF1">
    <property type="entry name" value="COBALT-PRECORRIN-5A HYDROLASE"/>
    <property type="match status" value="1"/>
</dbReference>
<dbReference type="InterPro" id="IPR036518">
    <property type="entry name" value="CobE/GbiG_C_sf"/>
</dbReference>
<name>A0A848BRN4_9FIRM</name>
<dbReference type="Gene3D" id="3.40.50.11220">
    <property type="match status" value="1"/>
</dbReference>
<gene>
    <name evidence="4" type="ORF">HF872_10425</name>
</gene>
<sequence length="351" mass="38034">MKAVLFSFTRRGARLSISIQSYLKLCGWQVRALTGKKFVSLDSQLEEIEPDLASCTGQAFSGAELLVFIGASGIAVRSIAPYIKSKTTDPAVLVIDEKGQYVIPLLSGHIGGANQMTRKLAGYLHGQPVITTATDVNHLFAVDEWAARNHMVISSMREAKAFSAGLLDGGPVGVYSDFPVEGTLPEGLEMQPSGPLGMAITLSQDCYPFAETVVLRPRIIHLGIGCRKDTLEEAISRLVLRELRRLRIGLNLVADIATIDIKKQEKGLLHFARNNAIPIQFYSAGQLNAAPGLGFASSRFVQKTTGTDNVCERAAVLASRGGRLLLHKTVRDGVTLAIACEEFCVNFEMME</sequence>
<dbReference type="Pfam" id="PF11760">
    <property type="entry name" value="CbiG_N"/>
    <property type="match status" value="1"/>
</dbReference>
<dbReference type="Proteomes" id="UP000591071">
    <property type="component" value="Unassembled WGS sequence"/>
</dbReference>
<comment type="caution">
    <text evidence="4">The sequence shown here is derived from an EMBL/GenBank/DDBJ whole genome shotgun (WGS) entry which is preliminary data.</text>
</comment>
<feature type="domain" description="Cobalamin synthesis G N-terminal" evidence="2">
    <location>
        <begin position="56"/>
        <end position="135"/>
    </location>
</feature>
<evidence type="ECO:0000259" key="1">
    <source>
        <dbReference type="Pfam" id="PF01890"/>
    </source>
</evidence>
<organism evidence="4 5">
    <name type="scientific">Megasphaera hexanoica</name>
    <dbReference type="NCBI Taxonomy" id="1675036"/>
    <lineage>
        <taxon>Bacteria</taxon>
        <taxon>Bacillati</taxon>
        <taxon>Bacillota</taxon>
        <taxon>Negativicutes</taxon>
        <taxon>Veillonellales</taxon>
        <taxon>Veillonellaceae</taxon>
        <taxon>Megasphaera</taxon>
    </lineage>
</organism>
<proteinExistence type="predicted"/>
<evidence type="ECO:0000313" key="5">
    <source>
        <dbReference type="Proteomes" id="UP000591071"/>
    </source>
</evidence>
<dbReference type="EMBL" id="JABAFG010000018">
    <property type="protein sequence ID" value="NME29031.1"/>
    <property type="molecule type" value="Genomic_DNA"/>
</dbReference>
<dbReference type="InterPro" id="IPR038029">
    <property type="entry name" value="GbiG_N_sf"/>
</dbReference>
<dbReference type="AlphaFoldDB" id="A0A848BRN4"/>
<dbReference type="SUPFAM" id="SSF159672">
    <property type="entry name" value="CbiG N-terminal domain-like"/>
    <property type="match status" value="1"/>
</dbReference>
<dbReference type="InterPro" id="IPR052553">
    <property type="entry name" value="CbiG_hydrolase"/>
</dbReference>
<dbReference type="InterPro" id="IPR021744">
    <property type="entry name" value="CbiG_N"/>
</dbReference>
<feature type="domain" description="Cobalamin biosynthesis central region" evidence="3">
    <location>
        <begin position="140"/>
        <end position="217"/>
    </location>
</feature>
<dbReference type="InterPro" id="IPR002750">
    <property type="entry name" value="CobE/GbiG_C"/>
</dbReference>